<dbReference type="CDD" id="cd00118">
    <property type="entry name" value="LysM"/>
    <property type="match status" value="3"/>
</dbReference>
<evidence type="ECO:0000259" key="3">
    <source>
        <dbReference type="PROSITE" id="PS51782"/>
    </source>
</evidence>
<feature type="domain" description="LysM" evidence="3">
    <location>
        <begin position="98"/>
        <end position="142"/>
    </location>
</feature>
<dbReference type="PROSITE" id="PS51782">
    <property type="entry name" value="LYSM"/>
    <property type="match status" value="3"/>
</dbReference>
<dbReference type="SMART" id="SM00257">
    <property type="entry name" value="LysM"/>
    <property type="match status" value="3"/>
</dbReference>
<evidence type="ECO:0000313" key="6">
    <source>
        <dbReference type="Proteomes" id="UP000183557"/>
    </source>
</evidence>
<dbReference type="EMBL" id="FOSB01000003">
    <property type="protein sequence ID" value="SFJ69300.1"/>
    <property type="molecule type" value="Genomic_DNA"/>
</dbReference>
<evidence type="ECO:0000259" key="4">
    <source>
        <dbReference type="PROSITE" id="PS51910"/>
    </source>
</evidence>
<dbReference type="RefSeq" id="WP_075035940.1">
    <property type="nucleotide sequence ID" value="NZ_FOSB01000003.1"/>
</dbReference>
<dbReference type="Gene3D" id="3.10.50.10">
    <property type="match status" value="1"/>
</dbReference>
<dbReference type="Pfam" id="PF00704">
    <property type="entry name" value="Glyco_hydro_18"/>
    <property type="match status" value="1"/>
</dbReference>
<dbReference type="InterPro" id="IPR041704">
    <property type="entry name" value="CFLE_GH18"/>
</dbReference>
<reference evidence="6" key="1">
    <citation type="submission" date="2016-10" db="EMBL/GenBank/DDBJ databases">
        <authorList>
            <person name="Varghese N."/>
            <person name="Submissions S."/>
        </authorList>
    </citation>
    <scope>NUCLEOTIDE SEQUENCE [LARGE SCALE GENOMIC DNA]</scope>
    <source>
        <strain evidence="6">CGMCC 1.3704</strain>
    </source>
</reference>
<dbReference type="SUPFAM" id="SSF51445">
    <property type="entry name" value="(Trans)glycosidases"/>
    <property type="match status" value="1"/>
</dbReference>
<keyword evidence="1" id="KW-0378">Hydrolase</keyword>
<keyword evidence="6" id="KW-1185">Reference proteome</keyword>
<dbReference type="InterPro" id="IPR036779">
    <property type="entry name" value="LysM_dom_sf"/>
</dbReference>
<proteinExistence type="predicted"/>
<dbReference type="OrthoDB" id="9769314at2"/>
<dbReference type="SUPFAM" id="SSF54106">
    <property type="entry name" value="LysM domain"/>
    <property type="match status" value="3"/>
</dbReference>
<dbReference type="PANTHER" id="PTHR46066:SF2">
    <property type="entry name" value="CHITINASE DOMAIN-CONTAINING PROTEIN 1"/>
    <property type="match status" value="1"/>
</dbReference>
<dbReference type="GO" id="GO:0008061">
    <property type="term" value="F:chitin binding"/>
    <property type="evidence" value="ECO:0007669"/>
    <property type="project" value="InterPro"/>
</dbReference>
<dbReference type="PROSITE" id="PS51910">
    <property type="entry name" value="GH18_2"/>
    <property type="match status" value="1"/>
</dbReference>
<dbReference type="AlphaFoldDB" id="A0A1I3TFA5"/>
<name>A0A1I3TFA5_HALDA</name>
<dbReference type="GO" id="GO:0016798">
    <property type="term" value="F:hydrolase activity, acting on glycosyl bonds"/>
    <property type="evidence" value="ECO:0007669"/>
    <property type="project" value="UniProtKB-KW"/>
</dbReference>
<dbReference type="Gene3D" id="3.10.350.10">
    <property type="entry name" value="LysM domain"/>
    <property type="match status" value="3"/>
</dbReference>
<dbReference type="CDD" id="cd02874">
    <property type="entry name" value="GH18_CFLE_spore_hydrolase"/>
    <property type="match status" value="1"/>
</dbReference>
<dbReference type="InterPro" id="IPR001223">
    <property type="entry name" value="Glyco_hydro18_cat"/>
</dbReference>
<dbReference type="InterPro" id="IPR018392">
    <property type="entry name" value="LysM"/>
</dbReference>
<sequence>MIIHVVQRGDSLWSIAQLYRADLQQIILLNQLNNPNILVIGQALVIPEPNKEYVVRQGDTLWNIANRYGIGVQDLAEKNNITNPSLLFIGQMLLLPYYNYVVQPGDSLWEIANRFGTSVSQIAEANNIENTGMIDAGMFLGIPSPQRPVKEINAYITQTQVEGAQEVAALGSHFTYLSPFTYSIKADGTLTDLNDQAVLEAADKNNVSPLLVITNFIQGDFDSDLVATFLRDPDIQDTFIENLLAIINSKGYTGVNFDFEYVYPEDKENYNAFLRKVVSRLRPSGLTVSTALAPKVREDQQGLLYEAHDYKTQGEIVDFVVVMTYEWGWAGGPPLAIAPINNVREVLDYAVTAIPPDKILMGIPLYGRKWEIPWVQGTTAQTVSTQQAIQLAARYGVTIEYNEEYQSPFFQYTDENNQRHEVWFEDARSAQAKYETIEEYGLRGGSYWVLGIPFPQNWPILQRNFKVRKL</sequence>
<dbReference type="InterPro" id="IPR029070">
    <property type="entry name" value="Chitinase_insertion_sf"/>
</dbReference>
<dbReference type="PANTHER" id="PTHR46066">
    <property type="entry name" value="CHITINASE DOMAIN-CONTAINING PROTEIN 1 FAMILY MEMBER"/>
    <property type="match status" value="1"/>
</dbReference>
<feature type="domain" description="LysM" evidence="3">
    <location>
        <begin position="2"/>
        <end position="46"/>
    </location>
</feature>
<protein>
    <submittedName>
        <fullName evidence="5">Spore germination protein</fullName>
    </submittedName>
</protein>
<dbReference type="STRING" id="240302.BN982_02608"/>
<evidence type="ECO:0000313" key="5">
    <source>
        <dbReference type="EMBL" id="SFJ69300.1"/>
    </source>
</evidence>
<accession>A0A1I3TFA5</accession>
<dbReference type="Pfam" id="PF01476">
    <property type="entry name" value="LysM"/>
    <property type="match status" value="3"/>
</dbReference>
<gene>
    <name evidence="5" type="ORF">SAMN04487936_103352</name>
</gene>
<evidence type="ECO:0000256" key="1">
    <source>
        <dbReference type="ARBA" id="ARBA00022801"/>
    </source>
</evidence>
<dbReference type="SMART" id="SM00636">
    <property type="entry name" value="Glyco_18"/>
    <property type="match status" value="1"/>
</dbReference>
<dbReference type="GO" id="GO:0012505">
    <property type="term" value="C:endomembrane system"/>
    <property type="evidence" value="ECO:0007669"/>
    <property type="project" value="TreeGrafter"/>
</dbReference>
<evidence type="ECO:0000256" key="2">
    <source>
        <dbReference type="ARBA" id="ARBA00023295"/>
    </source>
</evidence>
<organism evidence="5 6">
    <name type="scientific">Halobacillus dabanensis</name>
    <dbReference type="NCBI Taxonomy" id="240302"/>
    <lineage>
        <taxon>Bacteria</taxon>
        <taxon>Bacillati</taxon>
        <taxon>Bacillota</taxon>
        <taxon>Bacilli</taxon>
        <taxon>Bacillales</taxon>
        <taxon>Bacillaceae</taxon>
        <taxon>Halobacillus</taxon>
    </lineage>
</organism>
<dbReference type="GO" id="GO:0005975">
    <property type="term" value="P:carbohydrate metabolic process"/>
    <property type="evidence" value="ECO:0007669"/>
    <property type="project" value="InterPro"/>
</dbReference>
<dbReference type="Gene3D" id="3.20.20.80">
    <property type="entry name" value="Glycosidases"/>
    <property type="match status" value="1"/>
</dbReference>
<dbReference type="Proteomes" id="UP000183557">
    <property type="component" value="Unassembled WGS sequence"/>
</dbReference>
<dbReference type="GO" id="GO:0070492">
    <property type="term" value="F:oligosaccharide binding"/>
    <property type="evidence" value="ECO:0007669"/>
    <property type="project" value="TreeGrafter"/>
</dbReference>
<feature type="domain" description="LysM" evidence="3">
    <location>
        <begin position="51"/>
        <end position="95"/>
    </location>
</feature>
<dbReference type="InterPro" id="IPR011583">
    <property type="entry name" value="Chitinase_II/V-like_cat"/>
</dbReference>
<keyword evidence="2" id="KW-0326">Glycosidase</keyword>
<dbReference type="InterPro" id="IPR017853">
    <property type="entry name" value="GH"/>
</dbReference>
<feature type="domain" description="GH18" evidence="4">
    <location>
        <begin position="150"/>
        <end position="470"/>
    </location>
</feature>